<name>A0ABT9J2M2_9BACL</name>
<comment type="caution">
    <text evidence="2">The sequence shown here is derived from an EMBL/GenBank/DDBJ whole genome shotgun (WGS) entry which is preliminary data.</text>
</comment>
<keyword evidence="1" id="KW-0472">Membrane</keyword>
<proteinExistence type="predicted"/>
<dbReference type="RefSeq" id="WP_305992572.1">
    <property type="nucleotide sequence ID" value="NZ_JAVAMP010000006.1"/>
</dbReference>
<dbReference type="EMBL" id="JAVAMP010000006">
    <property type="protein sequence ID" value="MDP5275264.1"/>
    <property type="molecule type" value="Genomic_DNA"/>
</dbReference>
<evidence type="ECO:0000313" key="2">
    <source>
        <dbReference type="EMBL" id="MDP5275264.1"/>
    </source>
</evidence>
<sequence>MENNEMLADIRERIAVVETNQENINKAILSLASNTEKLVAKLNESDDIAKAADQRAKSAHLRIDDIKKDIEDIQKNKRWWNRLVIGGFITGIISIALNFFKEGFG</sequence>
<organism evidence="2 3">
    <name type="scientific">Chengkuizengella axinellae</name>
    <dbReference type="NCBI Taxonomy" id="3064388"/>
    <lineage>
        <taxon>Bacteria</taxon>
        <taxon>Bacillati</taxon>
        <taxon>Bacillota</taxon>
        <taxon>Bacilli</taxon>
        <taxon>Bacillales</taxon>
        <taxon>Paenibacillaceae</taxon>
        <taxon>Chengkuizengella</taxon>
    </lineage>
</organism>
<evidence type="ECO:0000256" key="1">
    <source>
        <dbReference type="SAM" id="Phobius"/>
    </source>
</evidence>
<accession>A0ABT9J2M2</accession>
<keyword evidence="1" id="KW-0812">Transmembrane</keyword>
<protein>
    <recommendedName>
        <fullName evidence="4">Hemolysin XhlA</fullName>
    </recommendedName>
</protein>
<gene>
    <name evidence="2" type="ORF">Q5Y73_14195</name>
</gene>
<reference evidence="2 3" key="1">
    <citation type="submission" date="2023-08" db="EMBL/GenBank/DDBJ databases">
        <authorList>
            <person name="Park J.-S."/>
        </authorList>
    </citation>
    <scope>NUCLEOTIDE SEQUENCE [LARGE SCALE GENOMIC DNA]</scope>
    <source>
        <strain evidence="2 3">2205SS18-9</strain>
    </source>
</reference>
<keyword evidence="3" id="KW-1185">Reference proteome</keyword>
<evidence type="ECO:0008006" key="4">
    <source>
        <dbReference type="Google" id="ProtNLM"/>
    </source>
</evidence>
<keyword evidence="1" id="KW-1133">Transmembrane helix</keyword>
<evidence type="ECO:0000313" key="3">
    <source>
        <dbReference type="Proteomes" id="UP001231941"/>
    </source>
</evidence>
<dbReference type="Proteomes" id="UP001231941">
    <property type="component" value="Unassembled WGS sequence"/>
</dbReference>
<feature type="transmembrane region" description="Helical" evidence="1">
    <location>
        <begin position="83"/>
        <end position="100"/>
    </location>
</feature>